<reference evidence="1 2" key="1">
    <citation type="submission" date="2018-07" db="EMBL/GenBank/DDBJ databases">
        <title>Genome sequencing of Runella.</title>
        <authorList>
            <person name="Baek M.-G."/>
            <person name="Yi H."/>
        </authorList>
    </citation>
    <scope>NUCLEOTIDE SEQUENCE [LARGE SCALE GENOMIC DNA]</scope>
    <source>
        <strain evidence="1 2">HYN0085</strain>
        <plasmid evidence="1 2">unnamed4</plasmid>
    </source>
</reference>
<dbReference type="PROSITE" id="PS51257">
    <property type="entry name" value="PROKAR_LIPOPROTEIN"/>
    <property type="match status" value="1"/>
</dbReference>
<organism evidence="1 2">
    <name type="scientific">Runella rosea</name>
    <dbReference type="NCBI Taxonomy" id="2259595"/>
    <lineage>
        <taxon>Bacteria</taxon>
        <taxon>Pseudomonadati</taxon>
        <taxon>Bacteroidota</taxon>
        <taxon>Cytophagia</taxon>
        <taxon>Cytophagales</taxon>
        <taxon>Spirosomataceae</taxon>
        <taxon>Runella</taxon>
    </lineage>
</organism>
<dbReference type="EMBL" id="CP030854">
    <property type="protein sequence ID" value="AXE21963.1"/>
    <property type="molecule type" value="Genomic_DNA"/>
</dbReference>
<evidence type="ECO:0000313" key="2">
    <source>
        <dbReference type="Proteomes" id="UP000251993"/>
    </source>
</evidence>
<keyword evidence="2" id="KW-1185">Reference proteome</keyword>
<sequence length="63" mass="7085">MKARLFLCLLLLTACGEQSSPEGRMSAKIDGVIERLDRIEQRNRVLADSISQLNATLRTLKLQ</sequence>
<dbReference type="Proteomes" id="UP000251993">
    <property type="component" value="Plasmid unnamed4"/>
</dbReference>
<dbReference type="AlphaFoldDB" id="A0A344TTJ2"/>
<dbReference type="OrthoDB" id="773231at2"/>
<accession>A0A344TTJ2</accession>
<keyword evidence="1" id="KW-0614">Plasmid</keyword>
<evidence type="ECO:0000313" key="1">
    <source>
        <dbReference type="EMBL" id="AXE21963.1"/>
    </source>
</evidence>
<protein>
    <submittedName>
        <fullName evidence="1">Uncharacterized protein</fullName>
    </submittedName>
</protein>
<dbReference type="KEGG" id="run:DR864_29305"/>
<name>A0A344TTJ2_9BACT</name>
<proteinExistence type="predicted"/>
<gene>
    <name evidence="1" type="ORF">DR864_29305</name>
</gene>
<geneLocation type="plasmid" evidence="1 2">
    <name>unnamed4</name>
</geneLocation>